<dbReference type="Proteomes" id="UP000807825">
    <property type="component" value="Unassembled WGS sequence"/>
</dbReference>
<evidence type="ECO:0000313" key="2">
    <source>
        <dbReference type="EMBL" id="MBI5249026.1"/>
    </source>
</evidence>
<gene>
    <name evidence="2" type="ORF">HY912_05980</name>
</gene>
<feature type="chain" id="PRO_5038932689" evidence="1">
    <location>
        <begin position="22"/>
        <end position="288"/>
    </location>
</feature>
<accession>A0A9D6V2Y4</accession>
<dbReference type="InterPro" id="IPR053724">
    <property type="entry name" value="OMP_A26_sf"/>
</dbReference>
<feature type="signal peptide" evidence="1">
    <location>
        <begin position="1"/>
        <end position="21"/>
    </location>
</feature>
<proteinExistence type="predicted"/>
<reference evidence="2" key="1">
    <citation type="submission" date="2020-07" db="EMBL/GenBank/DDBJ databases">
        <title>Huge and variable diversity of episymbiotic CPR bacteria and DPANN archaea in groundwater ecosystems.</title>
        <authorList>
            <person name="He C.Y."/>
            <person name="Keren R."/>
            <person name="Whittaker M."/>
            <person name="Farag I.F."/>
            <person name="Doudna J."/>
            <person name="Cate J.H.D."/>
            <person name="Banfield J.F."/>
        </authorList>
    </citation>
    <scope>NUCLEOTIDE SEQUENCE</scope>
    <source>
        <strain evidence="2">NC_groundwater_1664_Pr3_B-0.1um_52_9</strain>
    </source>
</reference>
<name>A0A9D6V2Y4_9BACT</name>
<dbReference type="Gene3D" id="2.40.128.90">
    <property type="entry name" value="OMPT-like"/>
    <property type="match status" value="1"/>
</dbReference>
<comment type="caution">
    <text evidence="2">The sequence shown here is derived from an EMBL/GenBank/DDBJ whole genome shotgun (WGS) entry which is preliminary data.</text>
</comment>
<evidence type="ECO:0000256" key="1">
    <source>
        <dbReference type="SAM" id="SignalP"/>
    </source>
</evidence>
<organism evidence="2 3">
    <name type="scientific">Desulfomonile tiedjei</name>
    <dbReference type="NCBI Taxonomy" id="2358"/>
    <lineage>
        <taxon>Bacteria</taxon>
        <taxon>Pseudomonadati</taxon>
        <taxon>Thermodesulfobacteriota</taxon>
        <taxon>Desulfomonilia</taxon>
        <taxon>Desulfomonilales</taxon>
        <taxon>Desulfomonilaceae</taxon>
        <taxon>Desulfomonile</taxon>
    </lineage>
</organism>
<keyword evidence="1" id="KW-0732">Signal</keyword>
<dbReference type="EMBL" id="JACRDE010000171">
    <property type="protein sequence ID" value="MBI5249026.1"/>
    <property type="molecule type" value="Genomic_DNA"/>
</dbReference>
<evidence type="ECO:0000313" key="3">
    <source>
        <dbReference type="Proteomes" id="UP000807825"/>
    </source>
</evidence>
<protein>
    <submittedName>
        <fullName evidence="2">Uncharacterized protein</fullName>
    </submittedName>
</protein>
<sequence length="288" mass="31479">MRNFTAVSLFAILILTASVSAVDAQVAPSGIVDSSLRMEFLFGTQALSYSDAASASFSSVVFRADFNPRVPLLAGTVEVSPFPSISGRFAGAVSIMEKSGSVYRANGFSSTTTIPTFFAGRWDVEPDVGYWELAGLYHLWNGGGYRFSCTAGYRREVWRYHGESVGNIDGGTFRDDMTSQIPFLGLQTSMFFPLWKARFEVLGSAFMNKKVASRLQYGSSFIDYRGTINQGGLLEFQMEGNVSVTQNLWCGLHAKYTYQELTGDVTADTSIGQSSLDLHSADNYITLG</sequence>
<dbReference type="AlphaFoldDB" id="A0A9D6V2Y4"/>